<dbReference type="Ensembl" id="ENSCCRT00020026619.1">
    <property type="protein sequence ID" value="ENSCCRP00020024279.1"/>
    <property type="gene ID" value="ENSCCRG00020011226.1"/>
</dbReference>
<dbReference type="Proteomes" id="UP000694701">
    <property type="component" value="Unplaced"/>
</dbReference>
<feature type="region of interest" description="Disordered" evidence="1">
    <location>
        <begin position="1"/>
        <end position="32"/>
    </location>
</feature>
<feature type="region of interest" description="Disordered" evidence="1">
    <location>
        <begin position="81"/>
        <end position="121"/>
    </location>
</feature>
<name>A0A8C2DBI3_CYPCA</name>
<protein>
    <submittedName>
        <fullName evidence="2">Uncharacterized protein</fullName>
    </submittedName>
</protein>
<proteinExistence type="predicted"/>
<evidence type="ECO:0000256" key="1">
    <source>
        <dbReference type="SAM" id="MobiDB-lite"/>
    </source>
</evidence>
<reference evidence="2" key="1">
    <citation type="submission" date="2025-08" db="UniProtKB">
        <authorList>
            <consortium name="Ensembl"/>
        </authorList>
    </citation>
    <scope>IDENTIFICATION</scope>
</reference>
<accession>A0A8C2DBI3</accession>
<sequence length="121" mass="13127">MVFIPGGNMMMGTSAADGRDGESPTRAPDTAASVYSREFVRQQKYKTEDENKITQKIEGPFPDGDAQKMVIMVAPVTWASSRFPADGSANPRARVTTRMGNIPDSASDNLSSNAIQKRTEL</sequence>
<organism evidence="2 3">
    <name type="scientific">Cyprinus carpio</name>
    <name type="common">Common carp</name>
    <dbReference type="NCBI Taxonomy" id="7962"/>
    <lineage>
        <taxon>Eukaryota</taxon>
        <taxon>Metazoa</taxon>
        <taxon>Chordata</taxon>
        <taxon>Craniata</taxon>
        <taxon>Vertebrata</taxon>
        <taxon>Euteleostomi</taxon>
        <taxon>Actinopterygii</taxon>
        <taxon>Neopterygii</taxon>
        <taxon>Teleostei</taxon>
        <taxon>Ostariophysi</taxon>
        <taxon>Cypriniformes</taxon>
        <taxon>Cyprinidae</taxon>
        <taxon>Cyprininae</taxon>
        <taxon>Cyprinus</taxon>
    </lineage>
</organism>
<evidence type="ECO:0000313" key="2">
    <source>
        <dbReference type="Ensembl" id="ENSCCRP00020024279.1"/>
    </source>
</evidence>
<dbReference type="AlphaFoldDB" id="A0A8C2DBI3"/>
<evidence type="ECO:0000313" key="3">
    <source>
        <dbReference type="Proteomes" id="UP000694701"/>
    </source>
</evidence>
<feature type="compositionally biased region" description="Polar residues" evidence="1">
    <location>
        <begin position="104"/>
        <end position="121"/>
    </location>
</feature>